<reference evidence="1" key="1">
    <citation type="journal article" date="2021" name="PeerJ">
        <title>Extensive microbial diversity within the chicken gut microbiome revealed by metagenomics and culture.</title>
        <authorList>
            <person name="Gilroy R."/>
            <person name="Ravi A."/>
            <person name="Getino M."/>
            <person name="Pursley I."/>
            <person name="Horton D.L."/>
            <person name="Alikhan N.F."/>
            <person name="Baker D."/>
            <person name="Gharbi K."/>
            <person name="Hall N."/>
            <person name="Watson M."/>
            <person name="Adriaenssens E.M."/>
            <person name="Foster-Nyarko E."/>
            <person name="Jarju S."/>
            <person name="Secka A."/>
            <person name="Antonio M."/>
            <person name="Oren A."/>
            <person name="Chaudhuri R.R."/>
            <person name="La Ragione R."/>
            <person name="Hildebrand F."/>
            <person name="Pallen M.J."/>
        </authorList>
    </citation>
    <scope>NUCLEOTIDE SEQUENCE</scope>
    <source>
        <strain evidence="1">CHK173-259</strain>
    </source>
</reference>
<proteinExistence type="predicted"/>
<accession>A0A9D1U5N8</accession>
<reference evidence="1" key="2">
    <citation type="submission" date="2021-04" db="EMBL/GenBank/DDBJ databases">
        <authorList>
            <person name="Gilroy R."/>
        </authorList>
    </citation>
    <scope>NUCLEOTIDE SEQUENCE</scope>
    <source>
        <strain evidence="1">CHK173-259</strain>
    </source>
</reference>
<comment type="caution">
    <text evidence="1">The sequence shown here is derived from an EMBL/GenBank/DDBJ whole genome shotgun (WGS) entry which is preliminary data.</text>
</comment>
<evidence type="ECO:0000313" key="2">
    <source>
        <dbReference type="Proteomes" id="UP000886822"/>
    </source>
</evidence>
<dbReference type="Proteomes" id="UP000886822">
    <property type="component" value="Unassembled WGS sequence"/>
</dbReference>
<evidence type="ECO:0000313" key="1">
    <source>
        <dbReference type="EMBL" id="HIW72657.1"/>
    </source>
</evidence>
<evidence type="ECO:0008006" key="3">
    <source>
        <dbReference type="Google" id="ProtNLM"/>
    </source>
</evidence>
<sequence>MEKDAFQFLANQAIQAAGKAVAVDEDKTHTFLVGEDTREFIPQNIPDELQVSSLRSIVDFVLNSSDLGKKGQVLIEICSPREVRVEGLLDQWGRRARYMVAEPENEEFHFHNWYDREELNIALQSQFVPNDDQATLLKFIGNYQESTDQTATDDGITQVAAVRTGAASVGNVKVPNPVTLMPYRTFPEVKQSESQFVFRMHEGMKGALFEADGGAWRNDAIQTIKKYFGEELTPLISRKQVVVIG</sequence>
<dbReference type="AlphaFoldDB" id="A0A9D1U5N8"/>
<name>A0A9D1U5N8_9LACO</name>
<gene>
    <name evidence="1" type="ORF">H9875_08545</name>
</gene>
<organism evidence="1 2">
    <name type="scientific">Candidatus Levilactobacillus faecigallinarum</name>
    <dbReference type="NCBI Taxonomy" id="2838638"/>
    <lineage>
        <taxon>Bacteria</taxon>
        <taxon>Bacillati</taxon>
        <taxon>Bacillota</taxon>
        <taxon>Bacilli</taxon>
        <taxon>Lactobacillales</taxon>
        <taxon>Lactobacillaceae</taxon>
        <taxon>Levilactobacillus</taxon>
    </lineage>
</organism>
<protein>
    <recommendedName>
        <fullName evidence="3">Phage protein</fullName>
    </recommendedName>
</protein>
<dbReference type="EMBL" id="DXGJ01000065">
    <property type="protein sequence ID" value="HIW72657.1"/>
    <property type="molecule type" value="Genomic_DNA"/>
</dbReference>